<keyword evidence="2" id="KW-1185">Reference proteome</keyword>
<organism evidence="1 2">
    <name type="scientific">Pedobacter insulae</name>
    <dbReference type="NCBI Taxonomy" id="414048"/>
    <lineage>
        <taxon>Bacteria</taxon>
        <taxon>Pseudomonadati</taxon>
        <taxon>Bacteroidota</taxon>
        <taxon>Sphingobacteriia</taxon>
        <taxon>Sphingobacteriales</taxon>
        <taxon>Sphingobacteriaceae</taxon>
        <taxon>Pedobacter</taxon>
    </lineage>
</organism>
<name>A0A1I2XG53_9SPHI</name>
<evidence type="ECO:0000313" key="2">
    <source>
        <dbReference type="Proteomes" id="UP000199666"/>
    </source>
</evidence>
<sequence length="207" mass="22324">MKNNVCIQAIFLLALCGCGQSKDDKNGVSTSLIEKSIKAASGNKLDAMNVDDIEKNNALVDVTVDGENLQAQFKNGFGSITASKETLAITISGGENGQDNILIGFLGKDLTTLRPISGKMTNGENDGFTFSIMKAVENGGVETWMSFEAEGEIIKLQKDKTIIKVKGKIGLPTDVETPEKWKVYEGTVTLNFPVFQALGSSKEDFIY</sequence>
<dbReference type="Proteomes" id="UP000199666">
    <property type="component" value="Unassembled WGS sequence"/>
</dbReference>
<evidence type="ECO:0008006" key="3">
    <source>
        <dbReference type="Google" id="ProtNLM"/>
    </source>
</evidence>
<dbReference type="EMBL" id="FOPP01000005">
    <property type="protein sequence ID" value="SFH12480.1"/>
    <property type="molecule type" value="Genomic_DNA"/>
</dbReference>
<dbReference type="RefSeq" id="WP_090993744.1">
    <property type="nucleotide sequence ID" value="NZ_FOPP01000005.1"/>
</dbReference>
<dbReference type="OrthoDB" id="1492701at2"/>
<protein>
    <recommendedName>
        <fullName evidence="3">Lipoprotein</fullName>
    </recommendedName>
</protein>
<accession>A0A1I2XG53</accession>
<dbReference type="AlphaFoldDB" id="A0A1I2XG53"/>
<dbReference type="STRING" id="414048.SAMN04489864_105224"/>
<proteinExistence type="predicted"/>
<gene>
    <name evidence="1" type="ORF">SAMN04489864_105224</name>
</gene>
<reference evidence="1 2" key="1">
    <citation type="submission" date="2016-10" db="EMBL/GenBank/DDBJ databases">
        <authorList>
            <person name="de Groot N.N."/>
        </authorList>
    </citation>
    <scope>NUCLEOTIDE SEQUENCE [LARGE SCALE GENOMIC DNA]</scope>
    <source>
        <strain evidence="1 2">DSM 18684</strain>
    </source>
</reference>
<dbReference type="PROSITE" id="PS51257">
    <property type="entry name" value="PROKAR_LIPOPROTEIN"/>
    <property type="match status" value="1"/>
</dbReference>
<evidence type="ECO:0000313" key="1">
    <source>
        <dbReference type="EMBL" id="SFH12480.1"/>
    </source>
</evidence>